<name>A0A9P9IZR8_9HYPO</name>
<evidence type="ECO:0000313" key="3">
    <source>
        <dbReference type="Proteomes" id="UP000738349"/>
    </source>
</evidence>
<evidence type="ECO:0000259" key="1">
    <source>
        <dbReference type="Pfam" id="PF06985"/>
    </source>
</evidence>
<dbReference type="InterPro" id="IPR010730">
    <property type="entry name" value="HET"/>
</dbReference>
<accession>A0A9P9IZR8</accession>
<dbReference type="Pfam" id="PF06985">
    <property type="entry name" value="HET"/>
    <property type="match status" value="1"/>
</dbReference>
<dbReference type="PANTHER" id="PTHR24148:SF73">
    <property type="entry name" value="HET DOMAIN PROTEIN (AFU_ORTHOLOGUE AFUA_8G01020)"/>
    <property type="match status" value="1"/>
</dbReference>
<dbReference type="AlphaFoldDB" id="A0A9P9IZR8"/>
<evidence type="ECO:0000313" key="2">
    <source>
        <dbReference type="EMBL" id="KAH7136324.1"/>
    </source>
</evidence>
<dbReference type="PANTHER" id="PTHR24148">
    <property type="entry name" value="ANKYRIN REPEAT DOMAIN-CONTAINING PROTEIN 39 HOMOLOG-RELATED"/>
    <property type="match status" value="1"/>
</dbReference>
<comment type="caution">
    <text evidence="2">The sequence shown here is derived from an EMBL/GenBank/DDBJ whole genome shotgun (WGS) entry which is preliminary data.</text>
</comment>
<dbReference type="Proteomes" id="UP000738349">
    <property type="component" value="Unassembled WGS sequence"/>
</dbReference>
<feature type="domain" description="Heterokaryon incompatibility" evidence="1">
    <location>
        <begin position="57"/>
        <end position="266"/>
    </location>
</feature>
<reference evidence="2" key="1">
    <citation type="journal article" date="2021" name="Nat. Commun.">
        <title>Genetic determinants of endophytism in the Arabidopsis root mycobiome.</title>
        <authorList>
            <person name="Mesny F."/>
            <person name="Miyauchi S."/>
            <person name="Thiergart T."/>
            <person name="Pickel B."/>
            <person name="Atanasova L."/>
            <person name="Karlsson M."/>
            <person name="Huettel B."/>
            <person name="Barry K.W."/>
            <person name="Haridas S."/>
            <person name="Chen C."/>
            <person name="Bauer D."/>
            <person name="Andreopoulos W."/>
            <person name="Pangilinan J."/>
            <person name="LaButti K."/>
            <person name="Riley R."/>
            <person name="Lipzen A."/>
            <person name="Clum A."/>
            <person name="Drula E."/>
            <person name="Henrissat B."/>
            <person name="Kohler A."/>
            <person name="Grigoriev I.V."/>
            <person name="Martin F.M."/>
            <person name="Hacquard S."/>
        </authorList>
    </citation>
    <scope>NUCLEOTIDE SEQUENCE</scope>
    <source>
        <strain evidence="2">MPI-CAGE-AT-0147</strain>
    </source>
</reference>
<protein>
    <submittedName>
        <fullName evidence="2">Heterokaryon incompatibility protein-domain-containing protein</fullName>
    </submittedName>
</protein>
<dbReference type="InterPro" id="IPR052895">
    <property type="entry name" value="HetReg/Transcr_Mod"/>
</dbReference>
<organism evidence="2 3">
    <name type="scientific">Dactylonectria macrodidyma</name>
    <dbReference type="NCBI Taxonomy" id="307937"/>
    <lineage>
        <taxon>Eukaryota</taxon>
        <taxon>Fungi</taxon>
        <taxon>Dikarya</taxon>
        <taxon>Ascomycota</taxon>
        <taxon>Pezizomycotina</taxon>
        <taxon>Sordariomycetes</taxon>
        <taxon>Hypocreomycetidae</taxon>
        <taxon>Hypocreales</taxon>
        <taxon>Nectriaceae</taxon>
        <taxon>Dactylonectria</taxon>
    </lineage>
</organism>
<dbReference type="Pfam" id="PF26639">
    <property type="entry name" value="Het-6_barrel"/>
    <property type="match status" value="1"/>
</dbReference>
<dbReference type="EMBL" id="JAGMUV010000013">
    <property type="protein sequence ID" value="KAH7136324.1"/>
    <property type="molecule type" value="Genomic_DNA"/>
</dbReference>
<dbReference type="OrthoDB" id="3557394at2759"/>
<keyword evidence="3" id="KW-1185">Reference proteome</keyword>
<proteinExistence type="predicted"/>
<sequence length="702" mass="79222">MAHTATDEAKAHDELYRSIPIDSSRHEFRLLTLHPGAWQTPIQCSLSVASLRSRPKYRALSYVWGQKTSSHSVQINNTRVPVWKNLEGVLQRLRRDVGGEDVQLWIDAVCINQKDEEEKNAQVAMMSNIYTSCQDVFIWLGECELPKLFPGPIRFLSRDTREETRQLVDKYVLDFKRPMDEIDYSFHLACLLFLLKDSPTWKRDKTLDFTSHSQPPYWTKVGHGAYKSGDVSKADFRFNEYTDGLHLALRALQRSTWFNRIWVLQEYALAPRVILGFGTAAIILNDMPDLSKINMQTANPIVGTLSSIVVTKLGAFTIARNAAAYFKLPASRFPALRILIAPIHPLLTWLRKHVLTRVKTTLFDVCVEAKAFDSTDPRDKVFTVVLFMKYIGLKVPLDIDYRVPAEIVYQQVCEDHIENCTNHPYTYEPLAPLRFSRNKNKVKDLPSWVVDWTGYGSGSNGHASGSGRLTFPRLYSASKGMLGTKPEVDHGILTTSGVQIDSVKTVINLSADGPQAWRMIESWVKAQVPTTDAKGWSDESAKARQVAMLRTLCVDISPSAWEWWTGNWTEFADLMRKSSAAVDDDASLADIARGASIGLQDIQMSEPQHTLSAAPNIFIHIALHHQNTALFHTEHGFFGTGGQSILPGHSVWVLDGGRTPFVLSDAHKPRSRYHVVSECFVHGFMYGEVANKEFMLEKIQIE</sequence>
<gene>
    <name evidence="2" type="ORF">EDB81DRAFT_949092</name>
</gene>